<sequence>MDIFTAFIALAWGIIAGYLIIRFIDSLIALAVCVHGLYISRWQRLADKTHTGRIKPGIILRLMARISLFTLAFGFLLHLGYNLTQRQFGFNYDDAGAILWVVVACATALSRLPATRRRVVFVWRMSHEYDYAEKRRRTQMLRG</sequence>
<evidence type="ECO:0000256" key="1">
    <source>
        <dbReference type="SAM" id="Phobius"/>
    </source>
</evidence>
<accession>A0A0C2HHT0</accession>
<reference evidence="2 3" key="1">
    <citation type="submission" date="2014-12" db="EMBL/GenBank/DDBJ databases">
        <title>Genomes of Geoalkalibacter ferrihydriticus and Geoalkalibacter subterraneus, two haloalkaliphilic metal-reducing members of the Geobacteraceae.</title>
        <authorList>
            <person name="Badalamenti J.P."/>
            <person name="Torres C.I."/>
            <person name="Krajmalnik-Brown R."/>
            <person name="Bond D.R."/>
        </authorList>
    </citation>
    <scope>NUCLEOTIDE SEQUENCE [LARGE SCALE GENOMIC DNA]</scope>
    <source>
        <strain evidence="2 3">DSM 17813</strain>
    </source>
</reference>
<evidence type="ECO:0000313" key="2">
    <source>
        <dbReference type="EMBL" id="KIH76556.1"/>
    </source>
</evidence>
<comment type="caution">
    <text evidence="2">The sequence shown here is derived from an EMBL/GenBank/DDBJ whole genome shotgun (WGS) entry which is preliminary data.</text>
</comment>
<dbReference type="Proteomes" id="UP000035068">
    <property type="component" value="Unassembled WGS sequence"/>
</dbReference>
<feature type="transmembrane region" description="Helical" evidence="1">
    <location>
        <begin position="6"/>
        <end position="38"/>
    </location>
</feature>
<feature type="transmembrane region" description="Helical" evidence="1">
    <location>
        <begin position="58"/>
        <end position="77"/>
    </location>
</feature>
<dbReference type="EMBL" id="JWJD01000003">
    <property type="protein sequence ID" value="KIH76556.1"/>
    <property type="molecule type" value="Genomic_DNA"/>
</dbReference>
<dbReference type="RefSeq" id="WP_040099197.1">
    <property type="nucleotide sequence ID" value="NZ_JWJD01000003.1"/>
</dbReference>
<name>A0A0C2HHT0_9BACT</name>
<proteinExistence type="predicted"/>
<keyword evidence="1" id="KW-1133">Transmembrane helix</keyword>
<keyword evidence="1" id="KW-0812">Transmembrane</keyword>
<organism evidence="2 3">
    <name type="scientific">Geoalkalibacter ferrihydriticus DSM 17813</name>
    <dbReference type="NCBI Taxonomy" id="1121915"/>
    <lineage>
        <taxon>Bacteria</taxon>
        <taxon>Pseudomonadati</taxon>
        <taxon>Thermodesulfobacteriota</taxon>
        <taxon>Desulfuromonadia</taxon>
        <taxon>Desulfuromonadales</taxon>
        <taxon>Geoalkalibacteraceae</taxon>
        <taxon>Geoalkalibacter</taxon>
    </lineage>
</organism>
<dbReference type="AlphaFoldDB" id="A0A0C2HHT0"/>
<feature type="transmembrane region" description="Helical" evidence="1">
    <location>
        <begin position="97"/>
        <end position="114"/>
    </location>
</feature>
<keyword evidence="1" id="KW-0472">Membrane</keyword>
<protein>
    <submittedName>
        <fullName evidence="2">Uncharacterized protein</fullName>
    </submittedName>
</protein>
<keyword evidence="3" id="KW-1185">Reference proteome</keyword>
<gene>
    <name evidence="2" type="ORF">GFER_10330</name>
</gene>
<evidence type="ECO:0000313" key="3">
    <source>
        <dbReference type="Proteomes" id="UP000035068"/>
    </source>
</evidence>